<feature type="compositionally biased region" description="Basic and acidic residues" evidence="2">
    <location>
        <begin position="115"/>
        <end position="125"/>
    </location>
</feature>
<dbReference type="AlphaFoldDB" id="A0A6A5EMN2"/>
<evidence type="ECO:0000256" key="2">
    <source>
        <dbReference type="SAM" id="MobiDB-lite"/>
    </source>
</evidence>
<feature type="region of interest" description="Disordered" evidence="2">
    <location>
        <begin position="1"/>
        <end position="24"/>
    </location>
</feature>
<sequence length="125" mass="13966">MLKPAEVNHSWKETSVSNSPPSIPPFIHHVRAVSRLVEAHFPEEKKIPDQATGAAAHPEHMVHDSQLDARLERIMDKTASKGRQVKVSHSGRFKEKKKVRATLAENPEMFPGGDAARDDNQMAEK</sequence>
<feature type="region of interest" description="Disordered" evidence="2">
    <location>
        <begin position="78"/>
        <end position="125"/>
    </location>
</feature>
<dbReference type="PANTHER" id="PTHR14581">
    <property type="match status" value="1"/>
</dbReference>
<protein>
    <submittedName>
        <fullName evidence="3">Uncharacterized protein</fullName>
    </submittedName>
</protein>
<dbReference type="Pfam" id="PF15321">
    <property type="entry name" value="ATAD4"/>
    <property type="match status" value="1"/>
</dbReference>
<name>A0A6A5EMN2_PERFL</name>
<gene>
    <name evidence="3" type="ORF">PFLUV_G00183360</name>
</gene>
<dbReference type="Proteomes" id="UP000465112">
    <property type="component" value="Chromosome 15"/>
</dbReference>
<dbReference type="PANTHER" id="PTHR14581:SF5">
    <property type="entry name" value="PROLINE-RICH PROTEIN 15-LIKE PROTEIN"/>
    <property type="match status" value="1"/>
</dbReference>
<dbReference type="EMBL" id="VHII01000015">
    <property type="protein sequence ID" value="KAF1380135.1"/>
    <property type="molecule type" value="Genomic_DNA"/>
</dbReference>
<proteinExistence type="inferred from homology"/>
<evidence type="ECO:0000313" key="3">
    <source>
        <dbReference type="EMBL" id="KAF1380135.1"/>
    </source>
</evidence>
<reference evidence="3 4" key="1">
    <citation type="submission" date="2019-06" db="EMBL/GenBank/DDBJ databases">
        <title>A chromosome-scale genome assembly of the European perch, Perca fluviatilis.</title>
        <authorList>
            <person name="Roques C."/>
            <person name="Zahm M."/>
            <person name="Cabau C."/>
            <person name="Klopp C."/>
            <person name="Bouchez O."/>
            <person name="Donnadieu C."/>
            <person name="Kuhl H."/>
            <person name="Gislard M."/>
            <person name="Guendouz S."/>
            <person name="Journot L."/>
            <person name="Haffray P."/>
            <person name="Bestin A."/>
            <person name="Morvezen R."/>
            <person name="Feron R."/>
            <person name="Wen M."/>
            <person name="Jouanno E."/>
            <person name="Herpin A."/>
            <person name="Schartl M."/>
            <person name="Postlethwait J."/>
            <person name="Schaerlinger B."/>
            <person name="Chardard D."/>
            <person name="Lecocq T."/>
            <person name="Poncet C."/>
            <person name="Jaffrelo L."/>
            <person name="Lampietro C."/>
            <person name="Guiguen Y."/>
        </authorList>
    </citation>
    <scope>NUCLEOTIDE SEQUENCE [LARGE SCALE GENOMIC DNA]</scope>
    <source>
        <tissue evidence="3">Blood</tissue>
    </source>
</reference>
<accession>A0A6A5EMN2</accession>
<evidence type="ECO:0000313" key="4">
    <source>
        <dbReference type="Proteomes" id="UP000465112"/>
    </source>
</evidence>
<comment type="caution">
    <text evidence="3">The sequence shown here is derived from an EMBL/GenBank/DDBJ whole genome shotgun (WGS) entry which is preliminary data.</text>
</comment>
<feature type="compositionally biased region" description="Basic residues" evidence="2">
    <location>
        <begin position="83"/>
        <end position="100"/>
    </location>
</feature>
<keyword evidence="4" id="KW-1185">Reference proteome</keyword>
<dbReference type="InterPro" id="IPR028237">
    <property type="entry name" value="PRR15"/>
</dbReference>
<organism evidence="3 4">
    <name type="scientific">Perca fluviatilis</name>
    <name type="common">European perch</name>
    <dbReference type="NCBI Taxonomy" id="8168"/>
    <lineage>
        <taxon>Eukaryota</taxon>
        <taxon>Metazoa</taxon>
        <taxon>Chordata</taxon>
        <taxon>Craniata</taxon>
        <taxon>Vertebrata</taxon>
        <taxon>Euteleostomi</taxon>
        <taxon>Actinopterygii</taxon>
        <taxon>Neopterygii</taxon>
        <taxon>Teleostei</taxon>
        <taxon>Neoteleostei</taxon>
        <taxon>Acanthomorphata</taxon>
        <taxon>Eupercaria</taxon>
        <taxon>Perciformes</taxon>
        <taxon>Percoidei</taxon>
        <taxon>Percidae</taxon>
        <taxon>Percinae</taxon>
        <taxon>Perca</taxon>
    </lineage>
</organism>
<evidence type="ECO:0000256" key="1">
    <source>
        <dbReference type="ARBA" id="ARBA00010096"/>
    </source>
</evidence>
<comment type="similarity">
    <text evidence="1">Belongs to the PRR15 family.</text>
</comment>